<dbReference type="RefSeq" id="WP_095351937.1">
    <property type="nucleotide sequence ID" value="NZ_JABUNT010000017.1"/>
</dbReference>
<dbReference type="AlphaFoldDB" id="A0A270B741"/>
<reference evidence="2 3" key="1">
    <citation type="submission" date="2017-04" db="EMBL/GenBank/DDBJ databases">
        <title>Kefir bacterial isolates.</title>
        <authorList>
            <person name="Kim Y."/>
            <person name="Blasche S."/>
            <person name="Patil K.R."/>
        </authorList>
    </citation>
    <scope>NUCLEOTIDE SEQUENCE [LARGE SCALE GENOMIC DNA]</scope>
    <source>
        <strain evidence="2 3">KR-2</strain>
    </source>
</reference>
<proteinExistence type="predicted"/>
<accession>A0A270B741</accession>
<keyword evidence="1" id="KW-0472">Membrane</keyword>
<dbReference type="InterPro" id="IPR047756">
    <property type="entry name" value="IcmT-like"/>
</dbReference>
<keyword evidence="3" id="KW-1185">Reference proteome</keyword>
<evidence type="ECO:0000256" key="1">
    <source>
        <dbReference type="SAM" id="Phobius"/>
    </source>
</evidence>
<organism evidence="2 3">
    <name type="scientific">Acetobacter syzygii</name>
    <dbReference type="NCBI Taxonomy" id="146476"/>
    <lineage>
        <taxon>Bacteria</taxon>
        <taxon>Pseudomonadati</taxon>
        <taxon>Pseudomonadota</taxon>
        <taxon>Alphaproteobacteria</taxon>
        <taxon>Acetobacterales</taxon>
        <taxon>Acetobacteraceae</taxon>
        <taxon>Acetobacter</taxon>
    </lineage>
</organism>
<feature type="transmembrane region" description="Helical" evidence="1">
    <location>
        <begin position="32"/>
        <end position="52"/>
    </location>
</feature>
<name>A0A270B741_9PROT</name>
<dbReference type="NCBIfam" id="NF038220">
    <property type="entry name" value="IcmT_TraK"/>
    <property type="match status" value="1"/>
</dbReference>
<comment type="caution">
    <text evidence="2">The sequence shown here is derived from an EMBL/GenBank/DDBJ whole genome shotgun (WGS) entry which is preliminary data.</text>
</comment>
<gene>
    <name evidence="2" type="ORF">B9K05_12505</name>
</gene>
<dbReference type="OrthoDB" id="8448559at2"/>
<dbReference type="EMBL" id="NDFP01000018">
    <property type="protein sequence ID" value="PAL20832.1"/>
    <property type="molecule type" value="Genomic_DNA"/>
</dbReference>
<evidence type="ECO:0000313" key="3">
    <source>
        <dbReference type="Proteomes" id="UP000216033"/>
    </source>
</evidence>
<sequence length="82" mass="9757">MWRYSAEPVHLFILDCRSLVPMVLWFAHMREWTFILAIVSTLVFGFMAWLGLTLPVAYRMVRVLCVGSRRPRLPSWKKRKFA</sequence>
<evidence type="ECO:0000313" key="2">
    <source>
        <dbReference type="EMBL" id="PAL20832.1"/>
    </source>
</evidence>
<protein>
    <submittedName>
        <fullName evidence="2">Type IV secretion protein IcmT</fullName>
    </submittedName>
</protein>
<dbReference type="Proteomes" id="UP000216033">
    <property type="component" value="Unassembled WGS sequence"/>
</dbReference>
<keyword evidence="1" id="KW-0812">Transmembrane</keyword>
<keyword evidence="1" id="KW-1133">Transmembrane helix</keyword>